<dbReference type="InterPro" id="IPR032710">
    <property type="entry name" value="NTF2-like_dom_sf"/>
</dbReference>
<reference evidence="1 2" key="1">
    <citation type="journal article" date="2003" name="DNA Res.">
        <title>Complete genome structure of Gloeobacter violaceus PCC 7421, a cyanobacterium that lacks thylakoids.</title>
        <authorList>
            <person name="Nakamura Y."/>
            <person name="Kaneko T."/>
            <person name="Sato S."/>
            <person name="Mimuro M."/>
            <person name="Miyashita H."/>
            <person name="Tsuchiya T."/>
            <person name="Sasamoto S."/>
            <person name="Watanabe A."/>
            <person name="Kawashima K."/>
            <person name="Kishida Y."/>
            <person name="Kiyokawa C."/>
            <person name="Kohara M."/>
            <person name="Matsumoto M."/>
            <person name="Matsuno A."/>
            <person name="Nakazaki N."/>
            <person name="Shimpo S."/>
            <person name="Takeuchi C."/>
            <person name="Yamada M."/>
            <person name="Tabata S."/>
        </authorList>
    </citation>
    <scope>NUCLEOTIDE SEQUENCE [LARGE SCALE GENOMIC DNA]</scope>
    <source>
        <strain evidence="2">ATCC 29082 / PCC 7421</strain>
    </source>
</reference>
<evidence type="ECO:0000313" key="1">
    <source>
        <dbReference type="EMBL" id="BAC90088.1"/>
    </source>
</evidence>
<dbReference type="STRING" id="251221.gene:10759642"/>
<dbReference type="HOGENOM" id="CLU_1127804_0_0_3"/>
<evidence type="ECO:0000313" key="2">
    <source>
        <dbReference type="Proteomes" id="UP000000557"/>
    </source>
</evidence>
<dbReference type="AlphaFoldDB" id="Q7NIN6"/>
<dbReference type="EnsemblBacteria" id="BAC90088">
    <property type="protein sequence ID" value="BAC90088"/>
    <property type="gene ID" value="BAC90088"/>
</dbReference>
<protein>
    <submittedName>
        <fullName evidence="1">Glr2147 protein</fullName>
    </submittedName>
</protein>
<keyword evidence="2" id="KW-1185">Reference proteome</keyword>
<dbReference type="OrthoDB" id="9876757at2"/>
<gene>
    <name evidence="1" type="ordered locus">glr2147</name>
</gene>
<dbReference type="SUPFAM" id="SSF54427">
    <property type="entry name" value="NTF2-like"/>
    <property type="match status" value="1"/>
</dbReference>
<name>Q7NIN6_GLOVI</name>
<proteinExistence type="predicted"/>
<dbReference type="Gene3D" id="3.10.450.50">
    <property type="match status" value="1"/>
</dbReference>
<accession>Q7NIN6</accession>
<dbReference type="EMBL" id="BA000045">
    <property type="protein sequence ID" value="BAC90088.1"/>
    <property type="molecule type" value="Genomic_DNA"/>
</dbReference>
<dbReference type="KEGG" id="gvi:glr2147"/>
<reference evidence="1 2" key="2">
    <citation type="journal article" date="2003" name="DNA Res.">
        <title>Complete genome structure of Gloeobacter violaceus PCC 7421, a cyanobacterium that lacks thylakoids (supplement).</title>
        <authorList>
            <person name="Nakamura Y."/>
            <person name="Kaneko T."/>
            <person name="Sato S."/>
            <person name="Mimuro M."/>
            <person name="Miyashita H."/>
            <person name="Tsuchiya T."/>
            <person name="Sasamoto S."/>
            <person name="Watanabe A."/>
            <person name="Kawashima K."/>
            <person name="Kishida Y."/>
            <person name="Kiyokawa C."/>
            <person name="Kohara M."/>
            <person name="Matsumoto M."/>
            <person name="Matsuno A."/>
            <person name="Nakazaki N."/>
            <person name="Shimpo S."/>
            <person name="Takeuchi C."/>
            <person name="Yamada M."/>
            <person name="Tabata S."/>
        </authorList>
    </citation>
    <scope>NUCLEOTIDE SEQUENCE [LARGE SCALE GENOMIC DNA]</scope>
    <source>
        <strain evidence="2">ATCC 29082 / PCC 7421</strain>
    </source>
</reference>
<dbReference type="InParanoid" id="Q7NIN6"/>
<dbReference type="Proteomes" id="UP000000557">
    <property type="component" value="Chromosome"/>
</dbReference>
<sequence length="246" mass="26276">MPIVVFFIALCTQTKRRSLYNAPGIVPLSRGYRPVIGRPSIAVRAAGGIIASVRGLPSEEEPAMPSKHLVKILLAVAAVGAFALEPATAQIPNPFQSGTAVTPEAVRKVLQAVEAAGQAKNVDEVLRYVAPFATLESTLEGIGYSQTTRVIGKEQIRARLLESFERLQSSEYLDKEQKIDIIDNGQAAIVSNDTIVGATLKDGRRWIINGRDTYVLGQVGGQLMLTAGVSSRSADVRPAADKPASK</sequence>
<organism evidence="1 2">
    <name type="scientific">Gloeobacter violaceus (strain ATCC 29082 / PCC 7421)</name>
    <dbReference type="NCBI Taxonomy" id="251221"/>
    <lineage>
        <taxon>Bacteria</taxon>
        <taxon>Bacillati</taxon>
        <taxon>Cyanobacteriota</taxon>
        <taxon>Cyanophyceae</taxon>
        <taxon>Gloeobacterales</taxon>
        <taxon>Gloeobacteraceae</taxon>
        <taxon>Gloeobacter</taxon>
    </lineage>
</organism>